<dbReference type="RefSeq" id="WP_029823957.1">
    <property type="nucleotide sequence ID" value="NZ_QRSB01000003.1"/>
</dbReference>
<name>A0A5P4S8D6_VIBPH</name>
<feature type="transmembrane region" description="Helical" evidence="1">
    <location>
        <begin position="86"/>
        <end position="117"/>
    </location>
</feature>
<dbReference type="EMBL" id="MK482089">
    <property type="protein sequence ID" value="QFC18192.1"/>
    <property type="molecule type" value="Genomic_DNA"/>
</dbReference>
<keyword evidence="1" id="KW-0812">Transmembrane</keyword>
<feature type="transmembrane region" description="Helical" evidence="1">
    <location>
        <begin position="124"/>
        <end position="142"/>
    </location>
</feature>
<keyword evidence="1" id="KW-0472">Membrane</keyword>
<feature type="transmembrane region" description="Helical" evidence="1">
    <location>
        <begin position="50"/>
        <end position="66"/>
    </location>
</feature>
<feature type="transmembrane region" description="Helical" evidence="1">
    <location>
        <begin position="12"/>
        <end position="29"/>
    </location>
</feature>
<keyword evidence="1" id="KW-1133">Transmembrane helix</keyword>
<sequence>MKKVIDVKNFIFVSYIIIPSIFYLIPYVVSYESGFLRMYFFNTFDIPHEVFSRFFWGYLILGFWVYNTLKVTGFKIIYEEQTSVSLNFFIVVFYLAFMYTSIGYLKLLLTPFFYIFISSYRPKTLTFFVLLCLSSINMVIFYDRYPVILILMIWMLPFLSRLSVFKLLLSAVTGIFILVFLLQPLRAGLVPFSSGFGELSYLIKHLFPIYIGAYLLLVEDFSFSQLLSEAIPFMKGALGYESVIEIIAREGLPKEVIDTGVRHGSNSSMYFDGWGPLILIGLLVTLNFSLRFLRLQKLRNAILLMFVLQGPYFIRRTFGSLYIDILVVIFISVILLLYIQVFNSNSSRRNYF</sequence>
<feature type="transmembrane region" description="Helical" evidence="1">
    <location>
        <begin position="320"/>
        <end position="339"/>
    </location>
</feature>
<evidence type="ECO:0000256" key="1">
    <source>
        <dbReference type="SAM" id="Phobius"/>
    </source>
</evidence>
<evidence type="ECO:0008006" key="3">
    <source>
        <dbReference type="Google" id="ProtNLM"/>
    </source>
</evidence>
<protein>
    <recommendedName>
        <fullName evidence="3">Oligosaccharide repeat unit polymerase</fullName>
    </recommendedName>
</protein>
<proteinExistence type="predicted"/>
<feature type="transmembrane region" description="Helical" evidence="1">
    <location>
        <begin position="273"/>
        <end position="290"/>
    </location>
</feature>
<organism evidence="2">
    <name type="scientific">Vibrio parahaemolyticus</name>
    <dbReference type="NCBI Taxonomy" id="670"/>
    <lineage>
        <taxon>Bacteria</taxon>
        <taxon>Pseudomonadati</taxon>
        <taxon>Pseudomonadota</taxon>
        <taxon>Gammaproteobacteria</taxon>
        <taxon>Vibrionales</taxon>
        <taxon>Vibrionaceae</taxon>
        <taxon>Vibrio</taxon>
    </lineage>
</organism>
<accession>A0A5P4S8D6</accession>
<reference evidence="2" key="1">
    <citation type="journal article" date="2019" name="Int. J. Food Microbiol.">
        <title>Developing a novel molecular serotyping system based on capsular polysaccharide synthesis gene clusters of Vibrio parahaemolyticus.</title>
        <authorList>
            <person name="Pang Y."/>
            <person name="Guo X."/>
            <person name="Tian X."/>
            <person name="Liu F."/>
            <person name="Wang L."/>
            <person name="Wu J."/>
            <person name="Zhang S."/>
            <person name="Li S."/>
            <person name="Liu B."/>
        </authorList>
    </citation>
    <scope>NUCLEOTIDE SEQUENCE</scope>
    <source>
        <strain evidence="2">G3566</strain>
    </source>
</reference>
<feature type="transmembrane region" description="Helical" evidence="1">
    <location>
        <begin position="148"/>
        <end position="181"/>
    </location>
</feature>
<evidence type="ECO:0000313" key="2">
    <source>
        <dbReference type="EMBL" id="QFC18192.1"/>
    </source>
</evidence>
<dbReference type="AlphaFoldDB" id="A0A5P4S8D6"/>